<feature type="non-terminal residue" evidence="2">
    <location>
        <position position="300"/>
    </location>
</feature>
<keyword evidence="1" id="KW-1133">Transmembrane helix</keyword>
<evidence type="ECO:0000256" key="1">
    <source>
        <dbReference type="SAM" id="Phobius"/>
    </source>
</evidence>
<name>A0A6G0VTI3_APHCR</name>
<feature type="transmembrane region" description="Helical" evidence="1">
    <location>
        <begin position="85"/>
        <end position="107"/>
    </location>
</feature>
<dbReference type="Proteomes" id="UP000478052">
    <property type="component" value="Unassembled WGS sequence"/>
</dbReference>
<organism evidence="2 3">
    <name type="scientific">Aphis craccivora</name>
    <name type="common">Cowpea aphid</name>
    <dbReference type="NCBI Taxonomy" id="307492"/>
    <lineage>
        <taxon>Eukaryota</taxon>
        <taxon>Metazoa</taxon>
        <taxon>Ecdysozoa</taxon>
        <taxon>Arthropoda</taxon>
        <taxon>Hexapoda</taxon>
        <taxon>Insecta</taxon>
        <taxon>Pterygota</taxon>
        <taxon>Neoptera</taxon>
        <taxon>Paraneoptera</taxon>
        <taxon>Hemiptera</taxon>
        <taxon>Sternorrhyncha</taxon>
        <taxon>Aphidomorpha</taxon>
        <taxon>Aphidoidea</taxon>
        <taxon>Aphididae</taxon>
        <taxon>Aphidini</taxon>
        <taxon>Aphis</taxon>
        <taxon>Aphis</taxon>
    </lineage>
</organism>
<keyword evidence="1" id="KW-0472">Membrane</keyword>
<sequence length="300" mass="35159">MSIGENMDISGVDLIMLTLPGTTATAERLFSKFKLIKDYLIELPTLDQEKTTNLSILSIEHEIVNEMDFDDIIDTFADLKSKKLIFIYFCRFYTYVYRLVFVVRYIMSQKRQSEIFTSFFKKKKVDDNSTLTNENILNETASQQEPAVYTNLSEINDTKEYDIGFAVEEDSNVKIRKEISQLYNYLCKTWTPNKKYVFPVTKDKNGYSRSFRIEWIDKYNWLAYSHLSKEAFCKVCVLFGPKVGGIGGQRLGILKETPLIKYKDVLYDLKKHSKREYHKTAILRSFEFIKCFEGKQQTVE</sequence>
<keyword evidence="3" id="KW-1185">Reference proteome</keyword>
<evidence type="ECO:0000313" key="2">
    <source>
        <dbReference type="EMBL" id="KAF0708759.1"/>
    </source>
</evidence>
<comment type="caution">
    <text evidence="2">The sequence shown here is derived from an EMBL/GenBank/DDBJ whole genome shotgun (WGS) entry which is preliminary data.</text>
</comment>
<protein>
    <submittedName>
        <fullName evidence="2">52 kDa repressor of the inhibitor of the protein kinase-like</fullName>
    </submittedName>
</protein>
<dbReference type="AlphaFoldDB" id="A0A6G0VTI3"/>
<keyword evidence="1" id="KW-0812">Transmembrane</keyword>
<dbReference type="PANTHER" id="PTHR45749:SF21">
    <property type="entry name" value="DUF4371 DOMAIN-CONTAINING PROTEIN"/>
    <property type="match status" value="1"/>
</dbReference>
<evidence type="ECO:0000313" key="3">
    <source>
        <dbReference type="Proteomes" id="UP000478052"/>
    </source>
</evidence>
<dbReference type="EMBL" id="VUJU01012092">
    <property type="protein sequence ID" value="KAF0708759.1"/>
    <property type="molecule type" value="Genomic_DNA"/>
</dbReference>
<dbReference type="OrthoDB" id="6615290at2759"/>
<reference evidence="2 3" key="1">
    <citation type="submission" date="2019-08" db="EMBL/GenBank/DDBJ databases">
        <title>Whole genome of Aphis craccivora.</title>
        <authorList>
            <person name="Voronova N.V."/>
            <person name="Shulinski R.S."/>
            <person name="Bandarenka Y.V."/>
            <person name="Zhorov D.G."/>
            <person name="Warner D."/>
        </authorList>
    </citation>
    <scope>NUCLEOTIDE SEQUENCE [LARGE SCALE GENOMIC DNA]</scope>
    <source>
        <strain evidence="2">180601</strain>
        <tissue evidence="2">Whole Body</tissue>
    </source>
</reference>
<accession>A0A6G0VTI3</accession>
<dbReference type="PANTHER" id="PTHR45749">
    <property type="match status" value="1"/>
</dbReference>
<proteinExistence type="predicted"/>
<gene>
    <name evidence="2" type="ORF">FWK35_00035239</name>
</gene>